<keyword evidence="1" id="KW-0812">Transmembrane</keyword>
<protein>
    <submittedName>
        <fullName evidence="2">YwaF family protein</fullName>
    </submittedName>
</protein>
<proteinExistence type="predicted"/>
<accession>A0A9D1NNW9</accession>
<evidence type="ECO:0000313" key="2">
    <source>
        <dbReference type="EMBL" id="HIV10097.1"/>
    </source>
</evidence>
<dbReference type="EMBL" id="DVOL01000003">
    <property type="protein sequence ID" value="HIV10097.1"/>
    <property type="molecule type" value="Genomic_DNA"/>
</dbReference>
<reference evidence="2" key="1">
    <citation type="submission" date="2020-10" db="EMBL/GenBank/DDBJ databases">
        <authorList>
            <person name="Gilroy R."/>
        </authorList>
    </citation>
    <scope>NUCLEOTIDE SEQUENCE</scope>
    <source>
        <strain evidence="2">1370</strain>
    </source>
</reference>
<feature type="transmembrane region" description="Helical" evidence="1">
    <location>
        <begin position="114"/>
        <end position="135"/>
    </location>
</feature>
<feature type="transmembrane region" description="Helical" evidence="1">
    <location>
        <begin position="26"/>
        <end position="47"/>
    </location>
</feature>
<sequence>MSEFWWTASTFLEVYGRSVTRFKIFSWQHLLWLALAAVLIGGSLAVFRRLGEKGRRRMLIAVTVLLLCDELLKYSFTALTSQFEVQFLPFHLCSVNIFTALANTLRPTRIAKNILYALCLPGALIALTVPSWTALPQWNMMFLHSESVHMLLVLYPCMLLASGFRPDYRTLPWVALFLAGVSVPAVLLNAIYDTNFLFLNGTIGNPVLELCRVVFGDVYQIGLVILLVLVWLVLYAPWSLKALRGKKGMA</sequence>
<reference evidence="2" key="2">
    <citation type="journal article" date="2021" name="PeerJ">
        <title>Extensive microbial diversity within the chicken gut microbiome revealed by metagenomics and culture.</title>
        <authorList>
            <person name="Gilroy R."/>
            <person name="Ravi A."/>
            <person name="Getino M."/>
            <person name="Pursley I."/>
            <person name="Horton D.L."/>
            <person name="Alikhan N.F."/>
            <person name="Baker D."/>
            <person name="Gharbi K."/>
            <person name="Hall N."/>
            <person name="Watson M."/>
            <person name="Adriaenssens E.M."/>
            <person name="Foster-Nyarko E."/>
            <person name="Jarju S."/>
            <person name="Secka A."/>
            <person name="Antonio M."/>
            <person name="Oren A."/>
            <person name="Chaudhuri R.R."/>
            <person name="La Ragione R."/>
            <person name="Hildebrand F."/>
            <person name="Pallen M.J."/>
        </authorList>
    </citation>
    <scope>NUCLEOTIDE SEQUENCE</scope>
    <source>
        <strain evidence="2">1370</strain>
    </source>
</reference>
<dbReference type="AlphaFoldDB" id="A0A9D1NNW9"/>
<keyword evidence="1" id="KW-1133">Transmembrane helix</keyword>
<feature type="transmembrane region" description="Helical" evidence="1">
    <location>
        <begin position="171"/>
        <end position="192"/>
    </location>
</feature>
<gene>
    <name evidence="2" type="ORF">IAD28_00150</name>
</gene>
<evidence type="ECO:0000313" key="3">
    <source>
        <dbReference type="Proteomes" id="UP000823960"/>
    </source>
</evidence>
<name>A0A9D1NNW9_9FIRM</name>
<dbReference type="Proteomes" id="UP000823960">
    <property type="component" value="Unassembled WGS sequence"/>
</dbReference>
<feature type="transmembrane region" description="Helical" evidence="1">
    <location>
        <begin position="147"/>
        <end position="164"/>
    </location>
</feature>
<evidence type="ECO:0000256" key="1">
    <source>
        <dbReference type="SAM" id="Phobius"/>
    </source>
</evidence>
<comment type="caution">
    <text evidence="2">The sequence shown here is derived from an EMBL/GenBank/DDBJ whole genome shotgun (WGS) entry which is preliminary data.</text>
</comment>
<keyword evidence="1" id="KW-0472">Membrane</keyword>
<feature type="transmembrane region" description="Helical" evidence="1">
    <location>
        <begin position="218"/>
        <end position="240"/>
    </location>
</feature>
<dbReference type="Pfam" id="PF14808">
    <property type="entry name" value="TMEM164"/>
    <property type="match status" value="1"/>
</dbReference>
<organism evidence="2 3">
    <name type="scientific">Candidatus Faeciplasma avium</name>
    <dbReference type="NCBI Taxonomy" id="2840798"/>
    <lineage>
        <taxon>Bacteria</taxon>
        <taxon>Bacillati</taxon>
        <taxon>Bacillota</taxon>
        <taxon>Clostridia</taxon>
        <taxon>Eubacteriales</taxon>
        <taxon>Oscillospiraceae</taxon>
        <taxon>Oscillospiraceae incertae sedis</taxon>
        <taxon>Candidatus Faeciplasma</taxon>
    </lineage>
</organism>